<evidence type="ECO:0000256" key="10">
    <source>
        <dbReference type="HAMAP-Rule" id="MF_00137"/>
    </source>
</evidence>
<dbReference type="PANTHER" id="PTHR43700">
    <property type="entry name" value="PHOSPHORIBOSYLAMINOIMIDAZOLE-SUCCINOCARBOXAMIDE SYNTHASE"/>
    <property type="match status" value="1"/>
</dbReference>
<dbReference type="HAMAP" id="MF_00137">
    <property type="entry name" value="SAICAR_synth"/>
    <property type="match status" value="1"/>
</dbReference>
<evidence type="ECO:0000313" key="13">
    <source>
        <dbReference type="Proteomes" id="UP000612233"/>
    </source>
</evidence>
<feature type="domain" description="PurE" evidence="11">
    <location>
        <begin position="316"/>
        <end position="462"/>
    </location>
</feature>
<dbReference type="PROSITE" id="PS01058">
    <property type="entry name" value="SAICAR_SYNTHETASE_2"/>
    <property type="match status" value="1"/>
</dbReference>
<sequence length="472" mass="52056">MNTLTHFASPQLALLHRGKVRDSMRAPSGDRLIIVTDRLSAFDSVLETAIPHKGAVLNGLANFWFDKTQHIIPNHVIKLVDANAMLVKEAAPIKVEMVVRQYLTGSMWRGYQAGQRTFSGVTVTDGLTKNQPFPQAIVTPTTKEESDREITPENLVSEGWVTKELYDQMAVKAQMLFAVGAQLLAEKGIILVDTKYEFGLLDGKLILIDEMHTPDSSRFWSAADYAQNPETAEQMDKEYVRQWLIANKQDGQYPRALTPEVAQEASRRYLEIYERITGQPLPTAETESVDAPRTGRHDTRARLLANLVRAGLVKDAWVNIVMASPADQEHGQSIRKHLEGYDIFTQLRLTSAYQNGEEIAGMAETWNNSIEPGVIIAVAGLSNGLGGALAANVNVPVISCPLWKDYAELAMNLNSSAVMPGGTPNLTVVRPDNAAQAALRALNLPRLRERLSQDIKATKAKLKAADAELRVL</sequence>
<dbReference type="Proteomes" id="UP000612233">
    <property type="component" value="Unassembled WGS sequence"/>
</dbReference>
<evidence type="ECO:0000256" key="1">
    <source>
        <dbReference type="ARBA" id="ARBA00004672"/>
    </source>
</evidence>
<evidence type="ECO:0000256" key="3">
    <source>
        <dbReference type="ARBA" id="ARBA00011020"/>
    </source>
</evidence>
<comment type="similarity">
    <text evidence="3">In the N-terminal section; belongs to the SAICAR synthetase family.</text>
</comment>
<dbReference type="PANTHER" id="PTHR43700:SF1">
    <property type="entry name" value="PHOSPHORIBOSYLAMINOIMIDAZOLE-SUCCINOCARBOXAMIDE SYNTHASE"/>
    <property type="match status" value="1"/>
</dbReference>
<keyword evidence="8" id="KW-0511">Multifunctional enzyme</keyword>
<dbReference type="RefSeq" id="WP_191004305.1">
    <property type="nucleotide sequence ID" value="NZ_JACXAD010000005.1"/>
</dbReference>
<dbReference type="EMBL" id="JACXAD010000005">
    <property type="protein sequence ID" value="MBD2767488.1"/>
    <property type="molecule type" value="Genomic_DNA"/>
</dbReference>
<keyword evidence="13" id="KW-1185">Reference proteome</keyword>
<evidence type="ECO:0000259" key="11">
    <source>
        <dbReference type="SMART" id="SM01001"/>
    </source>
</evidence>
<dbReference type="Pfam" id="PF00731">
    <property type="entry name" value="AIRC"/>
    <property type="match status" value="1"/>
</dbReference>
<comment type="caution">
    <text evidence="12">The sequence shown here is derived from an EMBL/GenBank/DDBJ whole genome shotgun (WGS) entry which is preliminary data.</text>
</comment>
<dbReference type="GO" id="GO:0006189">
    <property type="term" value="P:'de novo' IMP biosynthetic process"/>
    <property type="evidence" value="ECO:0007669"/>
    <property type="project" value="UniProtKB-UniRule"/>
</dbReference>
<evidence type="ECO:0000313" key="12">
    <source>
        <dbReference type="EMBL" id="MBD2767488.1"/>
    </source>
</evidence>
<evidence type="ECO:0000256" key="9">
    <source>
        <dbReference type="ARBA" id="ARBA00048475"/>
    </source>
</evidence>
<dbReference type="InterPro" id="IPR018236">
    <property type="entry name" value="SAICAR_synthetase_CS"/>
</dbReference>
<evidence type="ECO:0000256" key="4">
    <source>
        <dbReference type="ARBA" id="ARBA00022598"/>
    </source>
</evidence>
<dbReference type="InterPro" id="IPR028923">
    <property type="entry name" value="SAICAR_synt/ADE2_N"/>
</dbReference>
<accession>A0A927BCJ8</accession>
<reference evidence="12" key="1">
    <citation type="submission" date="2020-09" db="EMBL/GenBank/DDBJ databases">
        <authorList>
            <person name="Kim M.K."/>
        </authorList>
    </citation>
    <scope>NUCLEOTIDE SEQUENCE</scope>
    <source>
        <strain evidence="12">BT664</strain>
    </source>
</reference>
<comment type="catalytic activity">
    <reaction evidence="9 10">
        <text>5-amino-1-(5-phospho-D-ribosyl)imidazole-4-carboxylate + L-aspartate + ATP = (2S)-2-[5-amino-1-(5-phospho-beta-D-ribosyl)imidazole-4-carboxamido]succinate + ADP + phosphate + 2 H(+)</text>
        <dbReference type="Rhea" id="RHEA:22628"/>
        <dbReference type="ChEBI" id="CHEBI:15378"/>
        <dbReference type="ChEBI" id="CHEBI:29991"/>
        <dbReference type="ChEBI" id="CHEBI:30616"/>
        <dbReference type="ChEBI" id="CHEBI:43474"/>
        <dbReference type="ChEBI" id="CHEBI:58443"/>
        <dbReference type="ChEBI" id="CHEBI:77657"/>
        <dbReference type="ChEBI" id="CHEBI:456216"/>
        <dbReference type="EC" id="6.3.2.6"/>
    </reaction>
</comment>
<dbReference type="Gene3D" id="3.30.200.20">
    <property type="entry name" value="Phosphorylase Kinase, domain 1"/>
    <property type="match status" value="1"/>
</dbReference>
<dbReference type="Gene3D" id="3.40.50.1970">
    <property type="match status" value="1"/>
</dbReference>
<comment type="pathway">
    <text evidence="1 10">Purine metabolism; IMP biosynthesis via de novo pathway; 5-amino-1-(5-phospho-D-ribosyl)imidazole-4-carboxamide from 5-amino-1-(5-phospho-D-ribosyl)imidazole-4-carboxylate: step 1/2.</text>
</comment>
<dbReference type="GO" id="GO:0004639">
    <property type="term" value="F:phosphoribosylaminoimidazolesuccinocarboxamide synthase activity"/>
    <property type="evidence" value="ECO:0007669"/>
    <property type="project" value="UniProtKB-UniRule"/>
</dbReference>
<evidence type="ECO:0000256" key="2">
    <source>
        <dbReference type="ARBA" id="ARBA00010190"/>
    </source>
</evidence>
<proteinExistence type="inferred from homology"/>
<dbReference type="SMART" id="SM01001">
    <property type="entry name" value="AIRC"/>
    <property type="match status" value="1"/>
</dbReference>
<dbReference type="SUPFAM" id="SSF56104">
    <property type="entry name" value="SAICAR synthase-like"/>
    <property type="match status" value="1"/>
</dbReference>
<name>A0A927BCJ8_9BACT</name>
<evidence type="ECO:0000256" key="8">
    <source>
        <dbReference type="ARBA" id="ARBA00023268"/>
    </source>
</evidence>
<dbReference type="CDD" id="cd01414">
    <property type="entry name" value="SAICAR_synt_Sc"/>
    <property type="match status" value="1"/>
</dbReference>
<protein>
    <recommendedName>
        <fullName evidence="10">Phosphoribosylaminoimidazole-succinocarboxamide synthase</fullName>
        <ecNumber evidence="10">6.3.2.6</ecNumber>
    </recommendedName>
    <alternativeName>
        <fullName evidence="10">SAICAR synthetase</fullName>
    </alternativeName>
</protein>
<dbReference type="PROSITE" id="PS01057">
    <property type="entry name" value="SAICAR_SYNTHETASE_1"/>
    <property type="match status" value="1"/>
</dbReference>
<keyword evidence="4 10" id="KW-0436">Ligase</keyword>
<evidence type="ECO:0000256" key="5">
    <source>
        <dbReference type="ARBA" id="ARBA00022741"/>
    </source>
</evidence>
<dbReference type="EC" id="6.3.2.6" evidence="10"/>
<evidence type="ECO:0000256" key="6">
    <source>
        <dbReference type="ARBA" id="ARBA00022755"/>
    </source>
</evidence>
<dbReference type="GO" id="GO:0005737">
    <property type="term" value="C:cytoplasm"/>
    <property type="evidence" value="ECO:0007669"/>
    <property type="project" value="TreeGrafter"/>
</dbReference>
<dbReference type="Pfam" id="PF01259">
    <property type="entry name" value="SAICAR_synt"/>
    <property type="match status" value="1"/>
</dbReference>
<dbReference type="Gene3D" id="3.30.470.20">
    <property type="entry name" value="ATP-grasp fold, B domain"/>
    <property type="match status" value="1"/>
</dbReference>
<comment type="similarity">
    <text evidence="2 10">Belongs to the SAICAR synthetase family.</text>
</comment>
<dbReference type="SUPFAM" id="SSF52255">
    <property type="entry name" value="N5-CAIR mutase (phosphoribosylaminoimidazole carboxylase, PurE)"/>
    <property type="match status" value="1"/>
</dbReference>
<organism evidence="12 13">
    <name type="scientific">Hymenobacter montanus</name>
    <dbReference type="NCBI Taxonomy" id="2771359"/>
    <lineage>
        <taxon>Bacteria</taxon>
        <taxon>Pseudomonadati</taxon>
        <taxon>Bacteroidota</taxon>
        <taxon>Cytophagia</taxon>
        <taxon>Cytophagales</taxon>
        <taxon>Hymenobacteraceae</taxon>
        <taxon>Hymenobacter</taxon>
    </lineage>
</organism>
<dbReference type="GO" id="GO:0005524">
    <property type="term" value="F:ATP binding"/>
    <property type="evidence" value="ECO:0007669"/>
    <property type="project" value="UniProtKB-KW"/>
</dbReference>
<dbReference type="InterPro" id="IPR000031">
    <property type="entry name" value="PurE_dom"/>
</dbReference>
<keyword evidence="5 10" id="KW-0547">Nucleotide-binding</keyword>
<gene>
    <name evidence="10" type="primary">purC</name>
    <name evidence="12" type="ORF">IC235_06235</name>
</gene>
<keyword evidence="7 10" id="KW-0067">ATP-binding</keyword>
<dbReference type="AlphaFoldDB" id="A0A927BCJ8"/>
<keyword evidence="6 10" id="KW-0658">Purine biosynthesis</keyword>
<evidence type="ECO:0000256" key="7">
    <source>
        <dbReference type="ARBA" id="ARBA00022840"/>
    </source>
</evidence>